<sequence>MTECTTGSLMQIAYVVEDIDLAVKHWAEKLGVAPFFVTRHAKYSKLTYQGEQAYCDISLAFAYSGDYQIELVQQHNDMPSVFRDFVERNGFGMHHVGILAEDLEEEILKLAARGVDPVQHCISELGVEAIFFNCDLHPGGMLELIQATPVLSAAFSYMKDAAKNWDCTSPYLIEY</sequence>
<dbReference type="InterPro" id="IPR051785">
    <property type="entry name" value="MMCE/EMCE_epimerase"/>
</dbReference>
<gene>
    <name evidence="2" type="ORF">ABCR88_14855</name>
</gene>
<name>A0AAU7X4A4_9PSED</name>
<dbReference type="RefSeq" id="WP_108538195.1">
    <property type="nucleotide sequence ID" value="NZ_CP158490.1"/>
</dbReference>
<dbReference type="EMBL" id="CP158490">
    <property type="protein sequence ID" value="XBY27050.1"/>
    <property type="molecule type" value="Genomic_DNA"/>
</dbReference>
<dbReference type="PANTHER" id="PTHR43048:SF3">
    <property type="entry name" value="METHYLMALONYL-COA EPIMERASE, MITOCHONDRIAL"/>
    <property type="match status" value="1"/>
</dbReference>
<evidence type="ECO:0000313" key="2">
    <source>
        <dbReference type="EMBL" id="XBY27050.1"/>
    </source>
</evidence>
<dbReference type="PANTHER" id="PTHR43048">
    <property type="entry name" value="METHYLMALONYL-COA EPIMERASE"/>
    <property type="match status" value="1"/>
</dbReference>
<accession>A0AAU7X4A4</accession>
<organism evidence="2">
    <name type="scientific">Pseudomonas sp. W17</name>
    <dbReference type="NCBI Taxonomy" id="3144407"/>
    <lineage>
        <taxon>Bacteria</taxon>
        <taxon>Pseudomonadati</taxon>
        <taxon>Pseudomonadota</taxon>
        <taxon>Gammaproteobacteria</taxon>
        <taxon>Pseudomonadales</taxon>
        <taxon>Pseudomonadaceae</taxon>
        <taxon>Pseudomonas</taxon>
    </lineage>
</organism>
<dbReference type="GO" id="GO:0046491">
    <property type="term" value="P:L-methylmalonyl-CoA metabolic process"/>
    <property type="evidence" value="ECO:0007669"/>
    <property type="project" value="TreeGrafter"/>
</dbReference>
<protein>
    <submittedName>
        <fullName evidence="2">VOC family protein</fullName>
    </submittedName>
</protein>
<keyword evidence="1" id="KW-0479">Metal-binding</keyword>
<dbReference type="Gene3D" id="3.10.180.10">
    <property type="entry name" value="2,3-Dihydroxybiphenyl 1,2-Dioxygenase, domain 1"/>
    <property type="match status" value="1"/>
</dbReference>
<evidence type="ECO:0000256" key="1">
    <source>
        <dbReference type="ARBA" id="ARBA00022723"/>
    </source>
</evidence>
<reference evidence="2" key="1">
    <citation type="submission" date="2024-06" db="EMBL/GenBank/DDBJ databases">
        <authorList>
            <person name="Wu L."/>
        </authorList>
    </citation>
    <scope>NUCLEOTIDE SEQUENCE</scope>
    <source>
        <strain evidence="2">W17</strain>
    </source>
</reference>
<dbReference type="GO" id="GO:0046872">
    <property type="term" value="F:metal ion binding"/>
    <property type="evidence" value="ECO:0007669"/>
    <property type="project" value="UniProtKB-KW"/>
</dbReference>
<dbReference type="Pfam" id="PF13669">
    <property type="entry name" value="Glyoxalase_4"/>
    <property type="match status" value="1"/>
</dbReference>
<dbReference type="GO" id="GO:0004493">
    <property type="term" value="F:methylmalonyl-CoA epimerase activity"/>
    <property type="evidence" value="ECO:0007669"/>
    <property type="project" value="TreeGrafter"/>
</dbReference>
<dbReference type="AlphaFoldDB" id="A0AAU7X4A4"/>
<dbReference type="SUPFAM" id="SSF54593">
    <property type="entry name" value="Glyoxalase/Bleomycin resistance protein/Dihydroxybiphenyl dioxygenase"/>
    <property type="match status" value="1"/>
</dbReference>
<dbReference type="GeneID" id="86981348"/>
<proteinExistence type="predicted"/>
<dbReference type="InterPro" id="IPR029068">
    <property type="entry name" value="Glyas_Bleomycin-R_OHBP_Dase"/>
</dbReference>